<dbReference type="EMBL" id="CM047750">
    <property type="protein sequence ID" value="KAJ0007072.1"/>
    <property type="molecule type" value="Genomic_DNA"/>
</dbReference>
<evidence type="ECO:0000313" key="2">
    <source>
        <dbReference type="Proteomes" id="UP001163603"/>
    </source>
</evidence>
<sequence>MDLGNYGFQGSLVPQLGSLANLQYLEIYSNQINGSIPADLRNLTNSLSLDLYENQLSGPIPDSLGNLKALLFMRLNNNKLTGTVPQSVKALTNGNLRILDIAARQQVPANQNSGVQGYNFSPGNTVSIGFDLDILPSGFFFGPFIKETVLTEMFVHRRRVSKVLLKRMSNGFGSGQAFMLWKRLYGNDIWAHCIDGMEGVKILFTLDYGLVIETVIIPCDRGRRPSVFQVRMALKRHLTTTEIVEQAGMGEPLHNVGNVIKASDITVHEQGLHFSPHKVTVSTSGCVPQLKRFLHESNCALAVSLNATTDEVRNWIMLINWKYKLGLSSV</sequence>
<proteinExistence type="predicted"/>
<protein>
    <submittedName>
        <fullName evidence="1">Uncharacterized protein</fullName>
    </submittedName>
</protein>
<reference evidence="2" key="1">
    <citation type="journal article" date="2023" name="G3 (Bethesda)">
        <title>Genome assembly and association tests identify interacting loci associated with vigor, precocity, and sex in interspecific pistachio rootstocks.</title>
        <authorList>
            <person name="Palmer W."/>
            <person name="Jacygrad E."/>
            <person name="Sagayaradj S."/>
            <person name="Cavanaugh K."/>
            <person name="Han R."/>
            <person name="Bertier L."/>
            <person name="Beede B."/>
            <person name="Kafkas S."/>
            <person name="Golino D."/>
            <person name="Preece J."/>
            <person name="Michelmore R."/>
        </authorList>
    </citation>
    <scope>NUCLEOTIDE SEQUENCE [LARGE SCALE GENOMIC DNA]</scope>
</reference>
<dbReference type="Proteomes" id="UP001163603">
    <property type="component" value="Chromosome 15"/>
</dbReference>
<keyword evidence="2" id="KW-1185">Reference proteome</keyword>
<organism evidence="1 2">
    <name type="scientific">Pistacia integerrima</name>
    <dbReference type="NCBI Taxonomy" id="434235"/>
    <lineage>
        <taxon>Eukaryota</taxon>
        <taxon>Viridiplantae</taxon>
        <taxon>Streptophyta</taxon>
        <taxon>Embryophyta</taxon>
        <taxon>Tracheophyta</taxon>
        <taxon>Spermatophyta</taxon>
        <taxon>Magnoliopsida</taxon>
        <taxon>eudicotyledons</taxon>
        <taxon>Gunneridae</taxon>
        <taxon>Pentapetalae</taxon>
        <taxon>rosids</taxon>
        <taxon>malvids</taxon>
        <taxon>Sapindales</taxon>
        <taxon>Anacardiaceae</taxon>
        <taxon>Pistacia</taxon>
    </lineage>
</organism>
<evidence type="ECO:0000313" key="1">
    <source>
        <dbReference type="EMBL" id="KAJ0007072.1"/>
    </source>
</evidence>
<comment type="caution">
    <text evidence="1">The sequence shown here is derived from an EMBL/GenBank/DDBJ whole genome shotgun (WGS) entry which is preliminary data.</text>
</comment>
<gene>
    <name evidence="1" type="ORF">Pint_30379</name>
</gene>
<accession>A0ACC0WY58</accession>
<name>A0ACC0WY58_9ROSI</name>